<dbReference type="InterPro" id="IPR042772">
    <property type="entry name" value="SH3TC1/SH3TC2"/>
</dbReference>
<dbReference type="PANTHER" id="PTHR22647">
    <property type="entry name" value="SH3 DOMAIN AND TETRATRICOPEPTIDE REPEATS CONTAINING PROTEIN"/>
    <property type="match status" value="1"/>
</dbReference>
<dbReference type="InterPro" id="IPR001452">
    <property type="entry name" value="SH3_domain"/>
</dbReference>
<evidence type="ECO:0000256" key="3">
    <source>
        <dbReference type="SAM" id="MobiDB-lite"/>
    </source>
</evidence>
<dbReference type="PROSITE" id="PS50002">
    <property type="entry name" value="SH3"/>
    <property type="match status" value="1"/>
</dbReference>
<proteinExistence type="predicted"/>
<keyword evidence="6" id="KW-1185">Reference proteome</keyword>
<keyword evidence="1 2" id="KW-0728">SH3 domain</keyword>
<feature type="domain" description="SH3" evidence="4">
    <location>
        <begin position="329"/>
        <end position="392"/>
    </location>
</feature>
<evidence type="ECO:0000313" key="5">
    <source>
        <dbReference type="EMBL" id="KAB1282928.1"/>
    </source>
</evidence>
<feature type="compositionally biased region" description="Basic and acidic residues" evidence="3">
    <location>
        <begin position="1"/>
        <end position="12"/>
    </location>
</feature>
<dbReference type="InterPro" id="IPR036028">
    <property type="entry name" value="SH3-like_dom_sf"/>
</dbReference>
<organism evidence="5 6">
    <name type="scientific">Camelus dromedarius</name>
    <name type="common">Dromedary</name>
    <name type="synonym">Arabian camel</name>
    <dbReference type="NCBI Taxonomy" id="9838"/>
    <lineage>
        <taxon>Eukaryota</taxon>
        <taxon>Metazoa</taxon>
        <taxon>Chordata</taxon>
        <taxon>Craniata</taxon>
        <taxon>Vertebrata</taxon>
        <taxon>Euteleostomi</taxon>
        <taxon>Mammalia</taxon>
        <taxon>Eutheria</taxon>
        <taxon>Laurasiatheria</taxon>
        <taxon>Artiodactyla</taxon>
        <taxon>Tylopoda</taxon>
        <taxon>Camelidae</taxon>
        <taxon>Camelus</taxon>
    </lineage>
</organism>
<dbReference type="Gene3D" id="2.30.30.40">
    <property type="entry name" value="SH3 Domains"/>
    <property type="match status" value="1"/>
</dbReference>
<gene>
    <name evidence="5" type="ORF">Cadr_000002332</name>
</gene>
<evidence type="ECO:0000313" key="6">
    <source>
        <dbReference type="Proteomes" id="UP000299084"/>
    </source>
</evidence>
<protein>
    <submittedName>
        <fullName evidence="5">SH3 domain and tetratricopeptide repeat-containing protein 1</fullName>
    </submittedName>
</protein>
<accession>A0A5N4EHE2</accession>
<dbReference type="Proteomes" id="UP000299084">
    <property type="component" value="Unassembled WGS sequence"/>
</dbReference>
<dbReference type="AlphaFoldDB" id="A0A5N4EHE2"/>
<dbReference type="SUPFAM" id="SSF50044">
    <property type="entry name" value="SH3-domain"/>
    <property type="match status" value="1"/>
</dbReference>
<dbReference type="PANTHER" id="PTHR22647:SF3">
    <property type="entry name" value="SH3 DOMAIN AND TETRATRICOPEPTIDE REPEAT-CONTAINING PROTEIN 1"/>
    <property type="match status" value="1"/>
</dbReference>
<feature type="region of interest" description="Disordered" evidence="3">
    <location>
        <begin position="1"/>
        <end position="59"/>
    </location>
</feature>
<dbReference type="EMBL" id="JWIN03000002">
    <property type="protein sequence ID" value="KAB1282928.1"/>
    <property type="molecule type" value="Genomic_DNA"/>
</dbReference>
<evidence type="ECO:0000259" key="4">
    <source>
        <dbReference type="PROSITE" id="PS50002"/>
    </source>
</evidence>
<name>A0A5N4EHE2_CAMDR</name>
<dbReference type="CDD" id="cd11885">
    <property type="entry name" value="SH3_SH3TC"/>
    <property type="match status" value="1"/>
</dbReference>
<sequence>MINRPLEARPAWHAESLALRPPPVMKGLAEVASEEPAPTGRGPAGPSGGSGGSEVQRVPGSASVVWERAGPEEAKATVREGECGEPVHPTVLPAQDGAGDLTLQLRAVRRKSGQPDPGLQQVLRGRLRLLENDSWEMARALGELSARLLSIHSDQDRIVVTFKTFEEIWKFSTYHALGFTHHCLENLLMDQDFWLLAPHEDEETAIQVHVDEEALKLTHESLLVQEGPFFVLCPDHHVRVITGPQPLRRASGSPQAEVALTVGSSAPSPSTASKVGAAAAPAEPLEPFHQWALRVPWDPISDSMGGPVTPDSQQMGKCFHWLSSPGEEAAVGLASAVADYQGSGPEEMTFQSGDHIEILGAQVPGLPWCMGRHVASGQVGFVRTSLIHVQGPVSE</sequence>
<dbReference type="Pfam" id="PF00018">
    <property type="entry name" value="SH3_1"/>
    <property type="match status" value="1"/>
</dbReference>
<feature type="compositionally biased region" description="Gly residues" evidence="3">
    <location>
        <begin position="42"/>
        <end position="52"/>
    </location>
</feature>
<evidence type="ECO:0000256" key="2">
    <source>
        <dbReference type="PROSITE-ProRule" id="PRU00192"/>
    </source>
</evidence>
<dbReference type="SMART" id="SM00326">
    <property type="entry name" value="SH3"/>
    <property type="match status" value="1"/>
</dbReference>
<reference evidence="5 6" key="1">
    <citation type="journal article" date="2019" name="Mol. Ecol. Resour.">
        <title>Improving Illumina assemblies with Hi-C and long reads: an example with the North African dromedary.</title>
        <authorList>
            <person name="Elbers J.P."/>
            <person name="Rogers M.F."/>
            <person name="Perelman P.L."/>
            <person name="Proskuryakova A.A."/>
            <person name="Serdyukova N.A."/>
            <person name="Johnson W.E."/>
            <person name="Horin P."/>
            <person name="Corander J."/>
            <person name="Murphy D."/>
            <person name="Burger P.A."/>
        </authorList>
    </citation>
    <scope>NUCLEOTIDE SEQUENCE [LARGE SCALE GENOMIC DNA]</scope>
    <source>
        <strain evidence="5">Drom800</strain>
        <tissue evidence="5">Blood</tissue>
    </source>
</reference>
<comment type="caution">
    <text evidence="5">The sequence shown here is derived from an EMBL/GenBank/DDBJ whole genome shotgun (WGS) entry which is preliminary data.</text>
</comment>
<evidence type="ECO:0000256" key="1">
    <source>
        <dbReference type="ARBA" id="ARBA00022443"/>
    </source>
</evidence>